<protein>
    <submittedName>
        <fullName evidence="3">Uncharacterized protein</fullName>
    </submittedName>
</protein>
<gene>
    <name evidence="3" type="ORF">G0Q06_04500</name>
</gene>
<keyword evidence="4" id="KW-1185">Reference proteome</keyword>
<sequence length="267" mass="29388">MNMFNFRLVYIFLFALCLSPLGLSALYEGQSMEDVVAELGTPNGKRTSPGREVWVYSGDITLEFLDGHLSRAKGTFMERAPDMPAPEAVPDSEPEAEAASLQTVEKKPPAETKAGELDKEIEQFSEGLPELPKELDGFMDDEDEEVPASTSILRNILLWAVPVFLGFIFLLIALKIVGVEATKSAVLFIAVADQAVMHGVQWLFLDLLGFPTALHADALASFVVMLILVNKMTYAKQLPVAIKVVIMSKVAGLVAWYFLLLFLLHNL</sequence>
<feature type="transmembrane region" description="Helical" evidence="2">
    <location>
        <begin position="210"/>
        <end position="229"/>
    </location>
</feature>
<keyword evidence="2" id="KW-0472">Membrane</keyword>
<feature type="transmembrane region" description="Helical" evidence="2">
    <location>
        <begin position="156"/>
        <end position="174"/>
    </location>
</feature>
<proteinExistence type="predicted"/>
<evidence type="ECO:0000313" key="4">
    <source>
        <dbReference type="Proteomes" id="UP000478417"/>
    </source>
</evidence>
<dbReference type="Proteomes" id="UP000478417">
    <property type="component" value="Unassembled WGS sequence"/>
</dbReference>
<reference evidence="3 4" key="1">
    <citation type="submission" date="2020-02" db="EMBL/GenBank/DDBJ databases">
        <title>Albibacoteraceae fam. nov., the first described family within the subdivision 4 Verrucomicrobia.</title>
        <authorList>
            <person name="Xi F."/>
        </authorList>
    </citation>
    <scope>NUCLEOTIDE SEQUENCE [LARGE SCALE GENOMIC DNA]</scope>
    <source>
        <strain evidence="3 4">CK1056</strain>
    </source>
</reference>
<dbReference type="RefSeq" id="WP_163962859.1">
    <property type="nucleotide sequence ID" value="NZ_JAAGNX010000001.1"/>
</dbReference>
<evidence type="ECO:0000256" key="1">
    <source>
        <dbReference type="SAM" id="MobiDB-lite"/>
    </source>
</evidence>
<evidence type="ECO:0000256" key="2">
    <source>
        <dbReference type="SAM" id="Phobius"/>
    </source>
</evidence>
<comment type="caution">
    <text evidence="3">The sequence shown here is derived from an EMBL/GenBank/DDBJ whole genome shotgun (WGS) entry which is preliminary data.</text>
</comment>
<evidence type="ECO:0000313" key="3">
    <source>
        <dbReference type="EMBL" id="NDV61703.1"/>
    </source>
</evidence>
<feature type="region of interest" description="Disordered" evidence="1">
    <location>
        <begin position="80"/>
        <end position="117"/>
    </location>
</feature>
<accession>A0A6B2LZ42</accession>
<keyword evidence="2" id="KW-0812">Transmembrane</keyword>
<dbReference type="AlphaFoldDB" id="A0A6B2LZ42"/>
<organism evidence="3 4">
    <name type="scientific">Oceanipulchritudo coccoides</name>
    <dbReference type="NCBI Taxonomy" id="2706888"/>
    <lineage>
        <taxon>Bacteria</taxon>
        <taxon>Pseudomonadati</taxon>
        <taxon>Verrucomicrobiota</taxon>
        <taxon>Opitutia</taxon>
        <taxon>Puniceicoccales</taxon>
        <taxon>Oceanipulchritudinaceae</taxon>
        <taxon>Oceanipulchritudo</taxon>
    </lineage>
</organism>
<dbReference type="EMBL" id="JAAGNX010000001">
    <property type="protein sequence ID" value="NDV61703.1"/>
    <property type="molecule type" value="Genomic_DNA"/>
</dbReference>
<feature type="compositionally biased region" description="Basic and acidic residues" evidence="1">
    <location>
        <begin position="104"/>
        <end position="117"/>
    </location>
</feature>
<name>A0A6B2LZ42_9BACT</name>
<feature type="transmembrane region" description="Helical" evidence="2">
    <location>
        <begin position="241"/>
        <end position="264"/>
    </location>
</feature>
<keyword evidence="2" id="KW-1133">Transmembrane helix</keyword>